<dbReference type="Pfam" id="PF25872">
    <property type="entry name" value="HTH_77"/>
    <property type="match status" value="1"/>
</dbReference>
<dbReference type="PRINTS" id="PR00364">
    <property type="entry name" value="DISEASERSIST"/>
</dbReference>
<dbReference type="GO" id="GO:0003677">
    <property type="term" value="F:DNA binding"/>
    <property type="evidence" value="ECO:0007669"/>
    <property type="project" value="InterPro"/>
</dbReference>
<protein>
    <submittedName>
        <fullName evidence="3">ATPase</fullName>
    </submittedName>
</protein>
<dbReference type="InterPro" id="IPR058852">
    <property type="entry name" value="HTH_77"/>
</dbReference>
<dbReference type="SUPFAM" id="SSF46894">
    <property type="entry name" value="C-terminal effector domain of the bipartite response regulators"/>
    <property type="match status" value="1"/>
</dbReference>
<dbReference type="PANTHER" id="PTHR47691:SF3">
    <property type="entry name" value="HTH-TYPE TRANSCRIPTIONAL REGULATOR RV0890C-RELATED"/>
    <property type="match status" value="1"/>
</dbReference>
<dbReference type="PRINTS" id="PR00038">
    <property type="entry name" value="HTHLUXR"/>
</dbReference>
<dbReference type="Pfam" id="PF00931">
    <property type="entry name" value="NB-ARC"/>
    <property type="match status" value="1"/>
</dbReference>
<gene>
    <name evidence="3" type="ORF">Plo01_55450</name>
</gene>
<dbReference type="InterPro" id="IPR000792">
    <property type="entry name" value="Tscrpt_reg_LuxR_C"/>
</dbReference>
<name>A0A8J3RRY6_9ACTN</name>
<dbReference type="InterPro" id="IPR002182">
    <property type="entry name" value="NB-ARC"/>
</dbReference>
<dbReference type="InterPro" id="IPR011990">
    <property type="entry name" value="TPR-like_helical_dom_sf"/>
</dbReference>
<feature type="region of interest" description="Disordered" evidence="1">
    <location>
        <begin position="707"/>
        <end position="726"/>
    </location>
</feature>
<dbReference type="PANTHER" id="PTHR47691">
    <property type="entry name" value="REGULATOR-RELATED"/>
    <property type="match status" value="1"/>
</dbReference>
<dbReference type="Gene3D" id="3.40.50.300">
    <property type="entry name" value="P-loop containing nucleotide triphosphate hydrolases"/>
    <property type="match status" value="1"/>
</dbReference>
<feature type="domain" description="HTH luxR-type" evidence="2">
    <location>
        <begin position="718"/>
        <end position="783"/>
    </location>
</feature>
<dbReference type="GO" id="GO:0043531">
    <property type="term" value="F:ADP binding"/>
    <property type="evidence" value="ECO:0007669"/>
    <property type="project" value="InterPro"/>
</dbReference>
<dbReference type="AlphaFoldDB" id="A0A8J3RRY6"/>
<dbReference type="SUPFAM" id="SSF48452">
    <property type="entry name" value="TPR-like"/>
    <property type="match status" value="1"/>
</dbReference>
<evidence type="ECO:0000259" key="2">
    <source>
        <dbReference type="PROSITE" id="PS50043"/>
    </source>
</evidence>
<dbReference type="SUPFAM" id="SSF52540">
    <property type="entry name" value="P-loop containing nucleoside triphosphate hydrolases"/>
    <property type="match status" value="1"/>
</dbReference>
<dbReference type="GO" id="GO:0006355">
    <property type="term" value="P:regulation of DNA-templated transcription"/>
    <property type="evidence" value="ECO:0007669"/>
    <property type="project" value="InterPro"/>
</dbReference>
<dbReference type="InterPro" id="IPR027417">
    <property type="entry name" value="P-loop_NTPase"/>
</dbReference>
<proteinExistence type="predicted"/>
<dbReference type="PROSITE" id="PS00622">
    <property type="entry name" value="HTH_LUXR_1"/>
    <property type="match status" value="1"/>
</dbReference>
<dbReference type="Gene3D" id="1.10.10.10">
    <property type="entry name" value="Winged helix-like DNA-binding domain superfamily/Winged helix DNA-binding domain"/>
    <property type="match status" value="1"/>
</dbReference>
<sequence>MARPPRRPGNLPAEATSFIGRRRELAAVRRSLAEARLVSLVGPGGVGKTRLALRAAGDLGRGFPGGAWLVELAEVRDCALVGDAVMAALDLRTQAAAEPSAVLAAHLRDKRLLLVVDNCEHLLAATARLVAEMMRAAPGVRVIATSREPLSAPGEHVVPVPPLDLPAPHPRPPLDPPVPHVRPPLDLSAPHPRPPLAKVRQNEAVMLFTERAAAASGTFELTAANQAAVAGLCRRLDGLPLAIELAAVRTRVLSAGQILDRLDDRFGLLTGGGQALPRHRTLRTVIDWSHDLLDPAEQALLRRLCVFAGRFTLEDVEAVCGQEGPPALAPLSSLVDKSLVMKENAGDLACYRLHETMREYAALRLREAGEEEAARRRFADYYTSRCLRAAPQVRRRLAEWLDWMDLEIDNVRAVLRGCVTREGAARGMNLVYAIGYYWITRALNEGVRWAEELLACEGAGPAERARAAFMRGFLAVLQSDAASAGPALDEAVARAGEAGLPSVLAQSLSLASMAASMSGDREAAGRLGERARAALEGLDDDTAVLMFLQSRALNGLSEGDLGTAAEAAAEGVRLGRETGDLYSLDMMLLNLGSARLIAGAPDEAEPLLAEALRIAYRIDDRVGQYVLLGALGCVAAGSGRARPAALLMGAAETVRAEAGASVLPFLPPLLARAGQAARAELGAAAFEDEYAAGRRLSRDAAIGLALGAPAPPAEAPGERPDGTPLGRRQAEVARLVAEGLSNRQIGERLFISEHTVDSHIRAIMNKLGFNTRAQIAAWTASPGPFPKAPARRADGAV</sequence>
<organism evidence="3 4">
    <name type="scientific">Planobispora longispora</name>
    <dbReference type="NCBI Taxonomy" id="28887"/>
    <lineage>
        <taxon>Bacteria</taxon>
        <taxon>Bacillati</taxon>
        <taxon>Actinomycetota</taxon>
        <taxon>Actinomycetes</taxon>
        <taxon>Streptosporangiales</taxon>
        <taxon>Streptosporangiaceae</taxon>
        <taxon>Planobispora</taxon>
    </lineage>
</organism>
<dbReference type="CDD" id="cd06170">
    <property type="entry name" value="LuxR_C_like"/>
    <property type="match status" value="1"/>
</dbReference>
<dbReference type="SMART" id="SM00421">
    <property type="entry name" value="HTH_LUXR"/>
    <property type="match status" value="1"/>
</dbReference>
<dbReference type="EMBL" id="BOOH01000045">
    <property type="protein sequence ID" value="GIH79116.1"/>
    <property type="molecule type" value="Genomic_DNA"/>
</dbReference>
<comment type="caution">
    <text evidence="3">The sequence shown here is derived from an EMBL/GenBank/DDBJ whole genome shotgun (WGS) entry which is preliminary data.</text>
</comment>
<dbReference type="Gene3D" id="1.25.40.10">
    <property type="entry name" value="Tetratricopeptide repeat domain"/>
    <property type="match status" value="1"/>
</dbReference>
<dbReference type="RefSeq" id="WP_203893580.1">
    <property type="nucleotide sequence ID" value="NZ_BOOH01000045.1"/>
</dbReference>
<evidence type="ECO:0000313" key="3">
    <source>
        <dbReference type="EMBL" id="GIH79116.1"/>
    </source>
</evidence>
<dbReference type="Pfam" id="PF00196">
    <property type="entry name" value="GerE"/>
    <property type="match status" value="1"/>
</dbReference>
<evidence type="ECO:0000313" key="4">
    <source>
        <dbReference type="Proteomes" id="UP000616724"/>
    </source>
</evidence>
<keyword evidence="4" id="KW-1185">Reference proteome</keyword>
<dbReference type="InterPro" id="IPR016032">
    <property type="entry name" value="Sig_transdc_resp-reg_C-effctor"/>
</dbReference>
<reference evidence="3 4" key="1">
    <citation type="submission" date="2021-01" db="EMBL/GenBank/DDBJ databases">
        <title>Whole genome shotgun sequence of Planobispora longispora NBRC 13918.</title>
        <authorList>
            <person name="Komaki H."/>
            <person name="Tamura T."/>
        </authorList>
    </citation>
    <scope>NUCLEOTIDE SEQUENCE [LARGE SCALE GENOMIC DNA]</scope>
    <source>
        <strain evidence="3 4">NBRC 13918</strain>
    </source>
</reference>
<dbReference type="InterPro" id="IPR036388">
    <property type="entry name" value="WH-like_DNA-bd_sf"/>
</dbReference>
<accession>A0A8J3RRY6</accession>
<dbReference type="Proteomes" id="UP000616724">
    <property type="component" value="Unassembled WGS sequence"/>
</dbReference>
<evidence type="ECO:0000256" key="1">
    <source>
        <dbReference type="SAM" id="MobiDB-lite"/>
    </source>
</evidence>
<dbReference type="PROSITE" id="PS50043">
    <property type="entry name" value="HTH_LUXR_2"/>
    <property type="match status" value="1"/>
</dbReference>